<reference evidence="1" key="1">
    <citation type="submission" date="2022-10" db="EMBL/GenBank/DDBJ databases">
        <authorList>
            <person name="Chen Y."/>
            <person name="Dougan E. K."/>
            <person name="Chan C."/>
            <person name="Rhodes N."/>
            <person name="Thang M."/>
        </authorList>
    </citation>
    <scope>NUCLEOTIDE SEQUENCE</scope>
</reference>
<protein>
    <submittedName>
        <fullName evidence="1">Uncharacterized protein</fullName>
    </submittedName>
</protein>
<dbReference type="EMBL" id="CAMXCT010001734">
    <property type="protein sequence ID" value="CAI3992598.1"/>
    <property type="molecule type" value="Genomic_DNA"/>
</dbReference>
<name>A0A9P1FXV4_9DINO</name>
<evidence type="ECO:0000313" key="2">
    <source>
        <dbReference type="EMBL" id="CAL4779910.1"/>
    </source>
</evidence>
<sequence length="290" mass="32135">MVVPAHAMSVWRCMVSGFLQRVSAPWSRPSSWRCRDCRHFSDAMDHSLLPRVRMPFSHVDAAVSSYFTGSQGPSLQKMAAHGGRSKSSLQKMRSALLGAGALCAEKIQRKRRLTGLLEADATSLRKMRLGKTRTLRYFQAFGVVKREKRHADARNFGKPPLENAQSNERAGLFDLLAPSWVSCATIGCYPFLEPKVCLDGEAPLPEPNLRLLPAGVLLTTQQLHVLVEDACHVLKYEEFRAVEAPESSALVTISSASGIWQLHVRCESERNELVHLLRRGPWAGVSCCAA</sequence>
<dbReference type="EMBL" id="CAMXCT030001734">
    <property type="protein sequence ID" value="CAL4779910.1"/>
    <property type="molecule type" value="Genomic_DNA"/>
</dbReference>
<dbReference type="AlphaFoldDB" id="A0A9P1FXV4"/>
<dbReference type="EMBL" id="CAMXCT020001734">
    <property type="protein sequence ID" value="CAL1145973.1"/>
    <property type="molecule type" value="Genomic_DNA"/>
</dbReference>
<accession>A0A9P1FXV4</accession>
<gene>
    <name evidence="1" type="ORF">C1SCF055_LOCUS19415</name>
</gene>
<comment type="caution">
    <text evidence="1">The sequence shown here is derived from an EMBL/GenBank/DDBJ whole genome shotgun (WGS) entry which is preliminary data.</text>
</comment>
<evidence type="ECO:0000313" key="3">
    <source>
        <dbReference type="Proteomes" id="UP001152797"/>
    </source>
</evidence>
<organism evidence="1">
    <name type="scientific">Cladocopium goreaui</name>
    <dbReference type="NCBI Taxonomy" id="2562237"/>
    <lineage>
        <taxon>Eukaryota</taxon>
        <taxon>Sar</taxon>
        <taxon>Alveolata</taxon>
        <taxon>Dinophyceae</taxon>
        <taxon>Suessiales</taxon>
        <taxon>Symbiodiniaceae</taxon>
        <taxon>Cladocopium</taxon>
    </lineage>
</organism>
<dbReference type="Proteomes" id="UP001152797">
    <property type="component" value="Unassembled WGS sequence"/>
</dbReference>
<keyword evidence="3" id="KW-1185">Reference proteome</keyword>
<proteinExistence type="predicted"/>
<reference evidence="2 3" key="2">
    <citation type="submission" date="2024-05" db="EMBL/GenBank/DDBJ databases">
        <authorList>
            <person name="Chen Y."/>
            <person name="Shah S."/>
            <person name="Dougan E. K."/>
            <person name="Thang M."/>
            <person name="Chan C."/>
        </authorList>
    </citation>
    <scope>NUCLEOTIDE SEQUENCE [LARGE SCALE GENOMIC DNA]</scope>
</reference>
<evidence type="ECO:0000313" key="1">
    <source>
        <dbReference type="EMBL" id="CAI3992598.1"/>
    </source>
</evidence>